<dbReference type="FunFam" id="3.40.50.2300:FF:000018">
    <property type="entry name" value="DNA-binding transcriptional regulator NtrC"/>
    <property type="match status" value="1"/>
</dbReference>
<keyword evidence="7" id="KW-0805">Transcription regulation</keyword>
<evidence type="ECO:0000313" key="15">
    <source>
        <dbReference type="Proteomes" id="UP000000442"/>
    </source>
</evidence>
<keyword evidence="3 11" id="KW-0597">Phosphoprotein</keyword>
<dbReference type="InterPro" id="IPR001789">
    <property type="entry name" value="Sig_transdc_resp-reg_receiver"/>
</dbReference>
<evidence type="ECO:0000259" key="13">
    <source>
        <dbReference type="PROSITE" id="PS50110"/>
    </source>
</evidence>
<dbReference type="Pfam" id="PF25601">
    <property type="entry name" value="AAA_lid_14"/>
    <property type="match status" value="1"/>
</dbReference>
<dbReference type="GO" id="GO:0000160">
    <property type="term" value="P:phosphorelay signal transduction system"/>
    <property type="evidence" value="ECO:0007669"/>
    <property type="project" value="UniProtKB-KW"/>
</dbReference>
<comment type="subcellular location">
    <subcellularLocation>
        <location evidence="1">Cytoplasm</location>
    </subcellularLocation>
</comment>
<evidence type="ECO:0000256" key="6">
    <source>
        <dbReference type="ARBA" id="ARBA00023012"/>
    </source>
</evidence>
<dbReference type="SUPFAM" id="SSF52172">
    <property type="entry name" value="CheY-like"/>
    <property type="match status" value="1"/>
</dbReference>
<dbReference type="KEGG" id="dat:HRM2_10970"/>
<dbReference type="InterPro" id="IPR025662">
    <property type="entry name" value="Sigma_54_int_dom_ATP-bd_1"/>
</dbReference>
<dbReference type="InterPro" id="IPR027417">
    <property type="entry name" value="P-loop_NTPase"/>
</dbReference>
<reference evidence="14 15" key="1">
    <citation type="journal article" date="2009" name="Environ. Microbiol.">
        <title>Genome sequence of Desulfobacterium autotrophicum HRM2, a marine sulfate reducer oxidizing organic carbon completely to carbon dioxide.</title>
        <authorList>
            <person name="Strittmatter A.W."/>
            <person name="Liesegang H."/>
            <person name="Rabus R."/>
            <person name="Decker I."/>
            <person name="Amann J."/>
            <person name="Andres S."/>
            <person name="Henne A."/>
            <person name="Fricke W.F."/>
            <person name="Martinez-Arias R."/>
            <person name="Bartels D."/>
            <person name="Goesmann A."/>
            <person name="Krause L."/>
            <person name="Puehler A."/>
            <person name="Klenk H.P."/>
            <person name="Richter M."/>
            <person name="Schuler M."/>
            <person name="Gloeckner F.O."/>
            <person name="Meyerdierks A."/>
            <person name="Gottschalk G."/>
            <person name="Amann R."/>
        </authorList>
    </citation>
    <scope>NUCLEOTIDE SEQUENCE [LARGE SCALE GENOMIC DNA]</scope>
    <source>
        <strain evidence="15">ATCC 43914 / DSM 3382 / HRM2</strain>
    </source>
</reference>
<dbReference type="FunFam" id="1.10.8.60:FF:000014">
    <property type="entry name" value="DNA-binding transcriptional regulator NtrC"/>
    <property type="match status" value="1"/>
</dbReference>
<dbReference type="PROSITE" id="PS50110">
    <property type="entry name" value="RESPONSE_REGULATORY"/>
    <property type="match status" value="1"/>
</dbReference>
<keyword evidence="2" id="KW-0963">Cytoplasm</keyword>
<evidence type="ECO:0000256" key="8">
    <source>
        <dbReference type="ARBA" id="ARBA00023125"/>
    </source>
</evidence>
<keyword evidence="10" id="KW-0804">Transcription</keyword>
<dbReference type="STRING" id="177437.HRM2_10970"/>
<keyword evidence="9" id="KW-0010">Activator</keyword>
<evidence type="ECO:0000256" key="7">
    <source>
        <dbReference type="ARBA" id="ARBA00023015"/>
    </source>
</evidence>
<keyword evidence="6" id="KW-0902">Two-component regulatory system</keyword>
<feature type="domain" description="Response regulatory" evidence="13">
    <location>
        <begin position="3"/>
        <end position="117"/>
    </location>
</feature>
<dbReference type="SUPFAM" id="SSF46689">
    <property type="entry name" value="Homeodomain-like"/>
    <property type="match status" value="1"/>
</dbReference>
<dbReference type="SMART" id="SM00448">
    <property type="entry name" value="REC"/>
    <property type="match status" value="1"/>
</dbReference>
<dbReference type="PROSITE" id="PS00688">
    <property type="entry name" value="SIGMA54_INTERACT_3"/>
    <property type="match status" value="1"/>
</dbReference>
<keyword evidence="15" id="KW-1185">Reference proteome</keyword>
<dbReference type="eggNOG" id="COG2204">
    <property type="taxonomic scope" value="Bacteria"/>
</dbReference>
<dbReference type="CDD" id="cd00009">
    <property type="entry name" value="AAA"/>
    <property type="match status" value="1"/>
</dbReference>
<protein>
    <submittedName>
        <fullName evidence="14">Sigma-54 dependent transcriptional regulator</fullName>
    </submittedName>
</protein>
<evidence type="ECO:0000256" key="1">
    <source>
        <dbReference type="ARBA" id="ARBA00004496"/>
    </source>
</evidence>
<dbReference type="Pfam" id="PF00158">
    <property type="entry name" value="Sigma54_activat"/>
    <property type="match status" value="1"/>
</dbReference>
<dbReference type="InterPro" id="IPR009057">
    <property type="entry name" value="Homeodomain-like_sf"/>
</dbReference>
<dbReference type="InterPro" id="IPR058031">
    <property type="entry name" value="AAA_lid_NorR"/>
</dbReference>
<dbReference type="AlphaFoldDB" id="C0QLC3"/>
<dbReference type="InterPro" id="IPR003593">
    <property type="entry name" value="AAA+_ATPase"/>
</dbReference>
<dbReference type="Gene3D" id="3.40.50.2300">
    <property type="match status" value="1"/>
</dbReference>
<dbReference type="OrthoDB" id="9763792at2"/>
<dbReference type="InterPro" id="IPR002197">
    <property type="entry name" value="HTH_Fis"/>
</dbReference>
<dbReference type="GO" id="GO:0006355">
    <property type="term" value="P:regulation of DNA-templated transcription"/>
    <property type="evidence" value="ECO:0007669"/>
    <property type="project" value="InterPro"/>
</dbReference>
<dbReference type="EMBL" id="CP001087">
    <property type="protein sequence ID" value="ACN14209.1"/>
    <property type="molecule type" value="Genomic_DNA"/>
</dbReference>
<evidence type="ECO:0000256" key="9">
    <source>
        <dbReference type="ARBA" id="ARBA00023159"/>
    </source>
</evidence>
<feature type="domain" description="Sigma-54 factor interaction" evidence="12">
    <location>
        <begin position="142"/>
        <end position="373"/>
    </location>
</feature>
<dbReference type="GO" id="GO:0043565">
    <property type="term" value="F:sequence-specific DNA binding"/>
    <property type="evidence" value="ECO:0007669"/>
    <property type="project" value="InterPro"/>
</dbReference>
<dbReference type="PRINTS" id="PR01590">
    <property type="entry name" value="HTHFIS"/>
</dbReference>
<dbReference type="RefSeq" id="WP_015902998.1">
    <property type="nucleotide sequence ID" value="NC_012108.1"/>
</dbReference>
<name>C0QLC3_DESAH</name>
<proteinExistence type="predicted"/>
<feature type="modified residue" description="4-aspartylphosphate" evidence="11">
    <location>
        <position position="52"/>
    </location>
</feature>
<dbReference type="Gene3D" id="1.10.8.60">
    <property type="match status" value="1"/>
</dbReference>
<dbReference type="PANTHER" id="PTHR32071">
    <property type="entry name" value="TRANSCRIPTIONAL REGULATORY PROTEIN"/>
    <property type="match status" value="1"/>
</dbReference>
<dbReference type="InterPro" id="IPR011006">
    <property type="entry name" value="CheY-like_superfamily"/>
</dbReference>
<organism evidence="14 15">
    <name type="scientific">Desulforapulum autotrophicum (strain ATCC 43914 / DSM 3382 / VKM B-1955 / HRM2)</name>
    <name type="common">Desulfobacterium autotrophicum</name>
    <dbReference type="NCBI Taxonomy" id="177437"/>
    <lineage>
        <taxon>Bacteria</taxon>
        <taxon>Pseudomonadati</taxon>
        <taxon>Thermodesulfobacteriota</taxon>
        <taxon>Desulfobacteria</taxon>
        <taxon>Desulfobacterales</taxon>
        <taxon>Desulfobacteraceae</taxon>
        <taxon>Desulforapulum</taxon>
    </lineage>
</organism>
<evidence type="ECO:0000256" key="11">
    <source>
        <dbReference type="PROSITE-ProRule" id="PRU00169"/>
    </source>
</evidence>
<evidence type="ECO:0000256" key="5">
    <source>
        <dbReference type="ARBA" id="ARBA00022840"/>
    </source>
</evidence>
<keyword evidence="4" id="KW-0547">Nucleotide-binding</keyword>
<dbReference type="GO" id="GO:0005737">
    <property type="term" value="C:cytoplasm"/>
    <property type="evidence" value="ECO:0007669"/>
    <property type="project" value="UniProtKB-SubCell"/>
</dbReference>
<dbReference type="Pfam" id="PF02954">
    <property type="entry name" value="HTH_8"/>
    <property type="match status" value="1"/>
</dbReference>
<accession>C0QLC3</accession>
<dbReference type="Gene3D" id="1.10.10.60">
    <property type="entry name" value="Homeodomain-like"/>
    <property type="match status" value="1"/>
</dbReference>
<dbReference type="Pfam" id="PF00072">
    <property type="entry name" value="Response_reg"/>
    <property type="match status" value="1"/>
</dbReference>
<dbReference type="InterPro" id="IPR002078">
    <property type="entry name" value="Sigma_54_int"/>
</dbReference>
<dbReference type="GO" id="GO:0005524">
    <property type="term" value="F:ATP binding"/>
    <property type="evidence" value="ECO:0007669"/>
    <property type="project" value="UniProtKB-KW"/>
</dbReference>
<evidence type="ECO:0000256" key="10">
    <source>
        <dbReference type="ARBA" id="ARBA00023163"/>
    </source>
</evidence>
<dbReference type="FunFam" id="3.40.50.300:FF:000006">
    <property type="entry name" value="DNA-binding transcriptional regulator NtrC"/>
    <property type="match status" value="1"/>
</dbReference>
<keyword evidence="5" id="KW-0067">ATP-binding</keyword>
<dbReference type="SMART" id="SM00382">
    <property type="entry name" value="AAA"/>
    <property type="match status" value="1"/>
</dbReference>
<keyword evidence="8" id="KW-0238">DNA-binding</keyword>
<evidence type="ECO:0000256" key="4">
    <source>
        <dbReference type="ARBA" id="ARBA00022741"/>
    </source>
</evidence>
<dbReference type="Proteomes" id="UP000000442">
    <property type="component" value="Chromosome"/>
</dbReference>
<evidence type="ECO:0000313" key="14">
    <source>
        <dbReference type="EMBL" id="ACN14209.1"/>
    </source>
</evidence>
<gene>
    <name evidence="14" type="ordered locus">HRM2_10970</name>
</gene>
<dbReference type="Gene3D" id="3.40.50.300">
    <property type="entry name" value="P-loop containing nucleotide triphosphate hydrolases"/>
    <property type="match status" value="1"/>
</dbReference>
<dbReference type="SUPFAM" id="SSF52540">
    <property type="entry name" value="P-loop containing nucleoside triphosphate hydrolases"/>
    <property type="match status" value="1"/>
</dbReference>
<dbReference type="PANTHER" id="PTHR32071:SF57">
    <property type="entry name" value="C4-DICARBOXYLATE TRANSPORT TRANSCRIPTIONAL REGULATORY PROTEIN DCTD"/>
    <property type="match status" value="1"/>
</dbReference>
<dbReference type="InterPro" id="IPR025944">
    <property type="entry name" value="Sigma_54_int_dom_CS"/>
</dbReference>
<dbReference type="HOGENOM" id="CLU_000445_0_6_7"/>
<dbReference type="PROSITE" id="PS00675">
    <property type="entry name" value="SIGMA54_INTERACT_1"/>
    <property type="match status" value="1"/>
</dbReference>
<evidence type="ECO:0000256" key="3">
    <source>
        <dbReference type="ARBA" id="ARBA00022553"/>
    </source>
</evidence>
<evidence type="ECO:0000256" key="2">
    <source>
        <dbReference type="ARBA" id="ARBA00022490"/>
    </source>
</evidence>
<dbReference type="PROSITE" id="PS50045">
    <property type="entry name" value="SIGMA54_INTERACT_4"/>
    <property type="match status" value="1"/>
</dbReference>
<sequence>MEKILIVDDEKNYPTILGEVLKEEGYTPVTASSALMALDILNDDCIDLVLSDVNMPGMDGIELLEKIKEITPNTPVIVMTAYGSVEKAVDAMHKGAYTYILKPFENDTLVAHIAKAISIQKIVQENCTLRDAVTSAYSFGKIIGKSKPMQDLYEIITKTAPTRANILIQGESGTGKELVAKSIHYNSPRKAKPLIAVNSSAFAESLLESELFGHEKGAFTGAAAMRKGRFEMADQGTLFLDEIGELPMGIQVKLLRVLQERTFERVGGNTPIVVDFRLIAATNKDLEHEVKKGRFREDLFYRLNVVKAEIPPLRERQEDIPLLISHFIERYGNERKSARPVLGVNHDAAQLFFDYPWPGNVRELENAIERAVILSSGDYITAADLPAKMRQAMSPPLHLDGIPENAGLSETLTAVEKRMIQRAMMLTDNVQTRAAKLLGIGKSGLNQKLKKYGLG</sequence>
<evidence type="ECO:0000259" key="12">
    <source>
        <dbReference type="PROSITE" id="PS50045"/>
    </source>
</evidence>